<dbReference type="AlphaFoldDB" id="A0A0G1XWH3"/>
<sequence length="61" mass="7247">MSTQRASTSLEDFQKEFGLHQIARLIAKKELPGAKWKEQSQKEDEIIKQKVKRFFYFLTKS</sequence>
<dbReference type="EMBL" id="LCRM01000047">
    <property type="protein sequence ID" value="KKW35260.1"/>
    <property type="molecule type" value="Genomic_DNA"/>
</dbReference>
<reference evidence="1 2" key="1">
    <citation type="journal article" date="2015" name="Nature">
        <title>rRNA introns, odd ribosomes, and small enigmatic genomes across a large radiation of phyla.</title>
        <authorList>
            <person name="Brown C.T."/>
            <person name="Hug L.A."/>
            <person name="Thomas B.C."/>
            <person name="Sharon I."/>
            <person name="Castelle C.J."/>
            <person name="Singh A."/>
            <person name="Wilkins M.J."/>
            <person name="Williams K.H."/>
            <person name="Banfield J.F."/>
        </authorList>
    </citation>
    <scope>NUCLEOTIDE SEQUENCE [LARGE SCALE GENOMIC DNA]</scope>
</reference>
<evidence type="ECO:0000313" key="1">
    <source>
        <dbReference type="EMBL" id="KKW35260.1"/>
    </source>
</evidence>
<evidence type="ECO:0000313" key="2">
    <source>
        <dbReference type="Proteomes" id="UP000034290"/>
    </source>
</evidence>
<comment type="caution">
    <text evidence="1">The sequence shown here is derived from an EMBL/GenBank/DDBJ whole genome shotgun (WGS) entry which is preliminary data.</text>
</comment>
<accession>A0A0G1XWH3</accession>
<name>A0A0G1XWH3_9BACT</name>
<organism evidence="1 2">
    <name type="scientific">Candidatus Giovannonibacteria bacterium GW2011_GWA2_53_7</name>
    <dbReference type="NCBI Taxonomy" id="1618650"/>
    <lineage>
        <taxon>Bacteria</taxon>
        <taxon>Candidatus Giovannoniibacteriota</taxon>
    </lineage>
</organism>
<protein>
    <submittedName>
        <fullName evidence="1">Uncharacterized protein</fullName>
    </submittedName>
</protein>
<proteinExistence type="predicted"/>
<dbReference type="Proteomes" id="UP000034290">
    <property type="component" value="Unassembled WGS sequence"/>
</dbReference>
<gene>
    <name evidence="1" type="ORF">UY81_C0047G0002</name>
</gene>